<protein>
    <submittedName>
        <fullName evidence="2">Uncharacterized protein</fullName>
    </submittedName>
</protein>
<gene>
    <name evidence="2" type="ORF">NPX13_g6879</name>
</gene>
<organism evidence="2 3">
    <name type="scientific">Xylaria arbuscula</name>
    <dbReference type="NCBI Taxonomy" id="114810"/>
    <lineage>
        <taxon>Eukaryota</taxon>
        <taxon>Fungi</taxon>
        <taxon>Dikarya</taxon>
        <taxon>Ascomycota</taxon>
        <taxon>Pezizomycotina</taxon>
        <taxon>Sordariomycetes</taxon>
        <taxon>Xylariomycetidae</taxon>
        <taxon>Xylariales</taxon>
        <taxon>Xylariaceae</taxon>
        <taxon>Xylaria</taxon>
    </lineage>
</organism>
<feature type="compositionally biased region" description="Low complexity" evidence="1">
    <location>
        <begin position="120"/>
        <end position="132"/>
    </location>
</feature>
<feature type="compositionally biased region" description="Low complexity" evidence="1">
    <location>
        <begin position="83"/>
        <end position="107"/>
    </location>
</feature>
<feature type="region of interest" description="Disordered" evidence="1">
    <location>
        <begin position="55"/>
        <end position="138"/>
    </location>
</feature>
<comment type="caution">
    <text evidence="2">The sequence shown here is derived from an EMBL/GenBank/DDBJ whole genome shotgun (WGS) entry which is preliminary data.</text>
</comment>
<reference evidence="2" key="1">
    <citation type="submission" date="2022-07" db="EMBL/GenBank/DDBJ databases">
        <title>Genome Sequence of Xylaria arbuscula.</title>
        <authorList>
            <person name="Buettner E."/>
        </authorList>
    </citation>
    <scope>NUCLEOTIDE SEQUENCE</scope>
    <source>
        <strain evidence="2">VT107</strain>
    </source>
</reference>
<feature type="compositionally biased region" description="Polar residues" evidence="1">
    <location>
        <begin position="108"/>
        <end position="119"/>
    </location>
</feature>
<dbReference type="EMBL" id="JANPWZ010001274">
    <property type="protein sequence ID" value="KAJ3567130.1"/>
    <property type="molecule type" value="Genomic_DNA"/>
</dbReference>
<name>A0A9W8NBR1_9PEZI</name>
<evidence type="ECO:0000313" key="2">
    <source>
        <dbReference type="EMBL" id="KAJ3567130.1"/>
    </source>
</evidence>
<evidence type="ECO:0000256" key="1">
    <source>
        <dbReference type="SAM" id="MobiDB-lite"/>
    </source>
</evidence>
<dbReference type="Proteomes" id="UP001148614">
    <property type="component" value="Unassembled WGS sequence"/>
</dbReference>
<sequence length="159" mass="17014">MGYGPQLAAPHGPMNPSHNPRMPQPTAWSAVDRQLSLSPRSQHLQAQAAQAVLIDPRVSSDSHHQHRPLTLLAPLNRQPTPPRTSSHSPPRTGSSSSSQPRNLSLSSIMHTQPIKSEPTSANAANSSSAGSSPRALVPAAYESSVDEKALRSLDRHFGF</sequence>
<keyword evidence="3" id="KW-1185">Reference proteome</keyword>
<evidence type="ECO:0000313" key="3">
    <source>
        <dbReference type="Proteomes" id="UP001148614"/>
    </source>
</evidence>
<accession>A0A9W8NBR1</accession>
<feature type="region of interest" description="Disordered" evidence="1">
    <location>
        <begin position="1"/>
        <end position="29"/>
    </location>
</feature>
<dbReference type="AlphaFoldDB" id="A0A9W8NBR1"/>
<proteinExistence type="predicted"/>